<keyword evidence="2" id="KW-1133">Transmembrane helix</keyword>
<keyword evidence="5" id="KW-1185">Reference proteome</keyword>
<evidence type="ECO:0000313" key="4">
    <source>
        <dbReference type="EMBL" id="WGW06010.1"/>
    </source>
</evidence>
<evidence type="ECO:0000256" key="2">
    <source>
        <dbReference type="SAM" id="Phobius"/>
    </source>
</evidence>
<dbReference type="InterPro" id="IPR046342">
    <property type="entry name" value="CBS_dom_sf"/>
</dbReference>
<name>A0ABY8QN88_9RHOB</name>
<dbReference type="Gene3D" id="3.10.580.10">
    <property type="entry name" value="CBS-domain"/>
    <property type="match status" value="2"/>
</dbReference>
<feature type="domain" description="CBS" evidence="3">
    <location>
        <begin position="114"/>
        <end position="172"/>
    </location>
</feature>
<dbReference type="SMART" id="SM00116">
    <property type="entry name" value="CBS"/>
    <property type="match status" value="1"/>
</dbReference>
<organism evidence="4 5">
    <name type="scientific">Tropicibacter oceani</name>
    <dbReference type="NCBI Taxonomy" id="3058420"/>
    <lineage>
        <taxon>Bacteria</taxon>
        <taxon>Pseudomonadati</taxon>
        <taxon>Pseudomonadota</taxon>
        <taxon>Alphaproteobacteria</taxon>
        <taxon>Rhodobacterales</taxon>
        <taxon>Roseobacteraceae</taxon>
        <taxon>Tropicibacter</taxon>
    </lineage>
</organism>
<dbReference type="PROSITE" id="PS51371">
    <property type="entry name" value="CBS"/>
    <property type="match status" value="1"/>
</dbReference>
<gene>
    <name evidence="4" type="ORF">QF118_19590</name>
</gene>
<evidence type="ECO:0000313" key="5">
    <source>
        <dbReference type="Proteomes" id="UP001241605"/>
    </source>
</evidence>
<dbReference type="Pfam" id="PF00571">
    <property type="entry name" value="CBS"/>
    <property type="match status" value="2"/>
</dbReference>
<dbReference type="EMBL" id="CP124618">
    <property type="protein sequence ID" value="WGW06010.1"/>
    <property type="molecule type" value="Genomic_DNA"/>
</dbReference>
<feature type="transmembrane region" description="Helical" evidence="2">
    <location>
        <begin position="20"/>
        <end position="39"/>
    </location>
</feature>
<keyword evidence="2" id="KW-0812">Transmembrane</keyword>
<evidence type="ECO:0000256" key="1">
    <source>
        <dbReference type="PROSITE-ProRule" id="PRU00703"/>
    </source>
</evidence>
<dbReference type="InterPro" id="IPR000644">
    <property type="entry name" value="CBS_dom"/>
</dbReference>
<sequence>MPLNAMRLYLVTGNGWPEIAGLAGMLAAAAAASFGLMRLRRGRTVGARMTREVITVTPDALLDTLVGQIMLPNHLTFVPVVEEGVLLGHVDSALLAGIDRENWTGTRVEDVYAVLDPALCVPETMPVTQLLERMRQSGRRRFMVTHKDRLCGVISLSDLPGVARSGSGRGKT</sequence>
<dbReference type="Proteomes" id="UP001241605">
    <property type="component" value="Plasmid unnamed2"/>
</dbReference>
<dbReference type="RefSeq" id="WP_282302633.1">
    <property type="nucleotide sequence ID" value="NZ_CP124618.1"/>
</dbReference>
<dbReference type="SUPFAM" id="SSF54631">
    <property type="entry name" value="CBS-domain pair"/>
    <property type="match status" value="1"/>
</dbReference>
<protein>
    <submittedName>
        <fullName evidence="4">CBS domain-containing protein</fullName>
    </submittedName>
</protein>
<keyword evidence="1" id="KW-0129">CBS domain</keyword>
<accession>A0ABY8QN88</accession>
<proteinExistence type="predicted"/>
<geneLocation type="plasmid" evidence="4 5">
    <name>unnamed2</name>
</geneLocation>
<evidence type="ECO:0000259" key="3">
    <source>
        <dbReference type="PROSITE" id="PS51371"/>
    </source>
</evidence>
<keyword evidence="2" id="KW-0472">Membrane</keyword>
<keyword evidence="4" id="KW-0614">Plasmid</keyword>
<reference evidence="4 5" key="1">
    <citation type="submission" date="2023-05" db="EMBL/GenBank/DDBJ databases">
        <title>YMD87, complete Genome.</title>
        <authorList>
            <person name="Zhang J."/>
            <person name="Xu X."/>
        </authorList>
    </citation>
    <scope>NUCLEOTIDE SEQUENCE [LARGE SCALE GENOMIC DNA]</scope>
    <source>
        <strain evidence="4 5">YMD87</strain>
        <plasmid evidence="4 5">unnamed2</plasmid>
    </source>
</reference>